<dbReference type="SUPFAM" id="SSF56281">
    <property type="entry name" value="Metallo-hydrolase/oxidoreductase"/>
    <property type="match status" value="1"/>
</dbReference>
<name>A0A9K3CVB0_9EUKA</name>
<dbReference type="EMBL" id="BDIP01000810">
    <property type="protein sequence ID" value="GIQ82780.1"/>
    <property type="molecule type" value="Genomic_DNA"/>
</dbReference>
<proteinExistence type="predicted"/>
<reference evidence="1 2" key="1">
    <citation type="journal article" date="2018" name="PLoS ONE">
        <title>The draft genome of Kipferlia bialata reveals reductive genome evolution in fornicate parasites.</title>
        <authorList>
            <person name="Tanifuji G."/>
            <person name="Takabayashi S."/>
            <person name="Kume K."/>
            <person name="Takagi M."/>
            <person name="Nakayama T."/>
            <person name="Kamikawa R."/>
            <person name="Inagaki Y."/>
            <person name="Hashimoto T."/>
        </authorList>
    </citation>
    <scope>NUCLEOTIDE SEQUENCE [LARGE SCALE GENOMIC DNA]</scope>
    <source>
        <strain evidence="1">NY0173</strain>
    </source>
</reference>
<accession>A0A9K3CVB0</accession>
<sequence>MDIDADRCRSAADSETVSVDSEEYPLLDMECLHMHGHAYHHCCWLHRSSMTMFTGDATGTVLKSLDSYPVVLSSPTQFDPAAWMDSLSRVEVIAPQRLCPAHFECSEGPDVMAALNALRRQIVGYCRIGSDDELPGTEEACVPFIVDRLCTMIRENAKADGVELKVSDEDLSRLVVLPVAAKGILYRLKKKGLWAPEPKAEEAE</sequence>
<dbReference type="AlphaFoldDB" id="A0A9K3CVB0"/>
<evidence type="ECO:0000313" key="1">
    <source>
        <dbReference type="EMBL" id="GIQ82780.1"/>
    </source>
</evidence>
<protein>
    <recommendedName>
        <fullName evidence="3">Metallo-beta-lactamase domain-containing protein</fullName>
    </recommendedName>
</protein>
<evidence type="ECO:0008006" key="3">
    <source>
        <dbReference type="Google" id="ProtNLM"/>
    </source>
</evidence>
<evidence type="ECO:0000313" key="2">
    <source>
        <dbReference type="Proteomes" id="UP000265618"/>
    </source>
</evidence>
<keyword evidence="2" id="KW-1185">Reference proteome</keyword>
<dbReference type="Proteomes" id="UP000265618">
    <property type="component" value="Unassembled WGS sequence"/>
</dbReference>
<comment type="caution">
    <text evidence="1">The sequence shown here is derived from an EMBL/GenBank/DDBJ whole genome shotgun (WGS) entry which is preliminary data.</text>
</comment>
<organism evidence="1 2">
    <name type="scientific">Kipferlia bialata</name>
    <dbReference type="NCBI Taxonomy" id="797122"/>
    <lineage>
        <taxon>Eukaryota</taxon>
        <taxon>Metamonada</taxon>
        <taxon>Carpediemonas-like organisms</taxon>
        <taxon>Kipferlia</taxon>
    </lineage>
</organism>
<gene>
    <name evidence="1" type="ORF">KIPB_003977</name>
</gene>
<dbReference type="Gene3D" id="3.60.15.10">
    <property type="entry name" value="Ribonuclease Z/Hydroxyacylglutathione hydrolase-like"/>
    <property type="match status" value="1"/>
</dbReference>
<dbReference type="InterPro" id="IPR036866">
    <property type="entry name" value="RibonucZ/Hydroxyglut_hydro"/>
</dbReference>